<dbReference type="AlphaFoldDB" id="A0A0H5QN04"/>
<feature type="non-terminal residue" evidence="1">
    <location>
        <position position="1"/>
    </location>
</feature>
<name>A0A0H5QN04_9EUKA</name>
<accession>A0A0H5QN04</accession>
<sequence length="112" mass="12781">ARFTCNAKCRWIEAAFCIRTIIIHDGCHNHPIPHVDKANFYTKKSLAQIILANPIVKSLKLITGTPCIRSVSELHESFGNISRVAYFRRQVLQDWGLRLPGMFDAAVYRNLL</sequence>
<reference evidence="1" key="1">
    <citation type="submission" date="2015-04" db="EMBL/GenBank/DDBJ databases">
        <title>The genome sequence of the plant pathogenic Rhizarian Plasmodiophora brassicae reveals insights in its biotrophic life cycle and the origin of chitin synthesis.</title>
        <authorList>
            <person name="Schwelm A."/>
            <person name="Fogelqvist J."/>
            <person name="Knaust A."/>
            <person name="Julke S."/>
            <person name="Lilja T."/>
            <person name="Dhandapani V."/>
            <person name="Bonilla-Rosso G."/>
            <person name="Karlsson M."/>
            <person name="Shevchenko A."/>
            <person name="Choi S.R."/>
            <person name="Kim H.G."/>
            <person name="Park J.Y."/>
            <person name="Lim Y.P."/>
            <person name="Ludwig-Muller J."/>
            <person name="Dixelius C."/>
        </authorList>
    </citation>
    <scope>NUCLEOTIDE SEQUENCE</scope>
    <source>
        <tissue evidence="1">Potato root galls</tissue>
    </source>
</reference>
<evidence type="ECO:0000313" key="1">
    <source>
        <dbReference type="EMBL" id="CRZ03570.1"/>
    </source>
</evidence>
<dbReference type="EMBL" id="HACM01003128">
    <property type="protein sequence ID" value="CRZ03570.1"/>
    <property type="molecule type" value="Transcribed_RNA"/>
</dbReference>
<organism evidence="1">
    <name type="scientific">Spongospora subterranea</name>
    <dbReference type="NCBI Taxonomy" id="70186"/>
    <lineage>
        <taxon>Eukaryota</taxon>
        <taxon>Sar</taxon>
        <taxon>Rhizaria</taxon>
        <taxon>Endomyxa</taxon>
        <taxon>Phytomyxea</taxon>
        <taxon>Plasmodiophorida</taxon>
        <taxon>Plasmodiophoridae</taxon>
        <taxon>Spongospora</taxon>
    </lineage>
</organism>
<protein>
    <submittedName>
        <fullName evidence="1">Uncharacterized protein</fullName>
    </submittedName>
</protein>
<proteinExistence type="predicted"/>